<evidence type="ECO:0000313" key="1">
    <source>
        <dbReference type="EMBL" id="QQC65439.1"/>
    </source>
</evidence>
<keyword evidence="2" id="KW-1185">Reference proteome</keyword>
<dbReference type="Proteomes" id="UP000595610">
    <property type="component" value="Chromosome 1"/>
</dbReference>
<dbReference type="EMBL" id="CP066075">
    <property type="protein sequence ID" value="QQC65439.1"/>
    <property type="molecule type" value="Genomic_DNA"/>
</dbReference>
<gene>
    <name evidence="1" type="ORF">I6I06_00235</name>
</gene>
<protein>
    <submittedName>
        <fullName evidence="1">Uncharacterized protein</fullName>
    </submittedName>
</protein>
<proteinExistence type="predicted"/>
<organism evidence="1 2">
    <name type="scientific">Paraburkholderia ginsengisoli</name>
    <dbReference type="NCBI Taxonomy" id="311231"/>
    <lineage>
        <taxon>Bacteria</taxon>
        <taxon>Pseudomonadati</taxon>
        <taxon>Pseudomonadota</taxon>
        <taxon>Betaproteobacteria</taxon>
        <taxon>Burkholderiales</taxon>
        <taxon>Burkholderiaceae</taxon>
        <taxon>Paraburkholderia</taxon>
    </lineage>
</organism>
<accession>A0A7T4N553</accession>
<reference evidence="1 2" key="1">
    <citation type="submission" date="2020-12" db="EMBL/GenBank/DDBJ databases">
        <title>FDA dAtabase for Regulatory Grade micrObial Sequences (FDA-ARGOS): Supporting development and validation of Infectious Disease Dx tests.</title>
        <authorList>
            <person name="Nelson B."/>
            <person name="Plummer A."/>
            <person name="Tallon L."/>
            <person name="Sadzewicz L."/>
            <person name="Zhao X."/>
            <person name="Boylan J."/>
            <person name="Ott S."/>
            <person name="Bowen H."/>
            <person name="Vavikolanu K."/>
            <person name="Mehta A."/>
            <person name="Aluvathingal J."/>
            <person name="Nadendla S."/>
            <person name="Myers T."/>
            <person name="Yan Y."/>
            <person name="Sichtig H."/>
        </authorList>
    </citation>
    <scope>NUCLEOTIDE SEQUENCE [LARGE SCALE GENOMIC DNA]</scope>
    <source>
        <strain evidence="1 2">FDAARGOS_1049</strain>
    </source>
</reference>
<evidence type="ECO:0000313" key="2">
    <source>
        <dbReference type="Proteomes" id="UP000595610"/>
    </source>
</evidence>
<dbReference type="AlphaFoldDB" id="A0A7T4N553"/>
<name>A0A7T4N553_9BURK</name>
<sequence>MRVALGVFVLTATLAVYTCAASHLGVWEAVPLTLAVGALLSLCAVRHERAQPVALRIGRDELSAWDQAGKLLAQGRIAGCSQWSGRLLILALKPDAGRSSTLLLAADSLPVSVFRELSVLGRRAAGA</sequence>
<dbReference type="KEGG" id="pgis:I6I06_00235"/>